<dbReference type="InParanoid" id="A0A1B7N9S4"/>
<evidence type="ECO:0000259" key="2">
    <source>
        <dbReference type="Pfam" id="PF06470"/>
    </source>
</evidence>
<sequence>MSIVHLRSNASSLRQGTDKARPSQAVNTSQNKVLENLTTLNRLADGRLPDIIYALSCWAVWTLGRLGTIPDKYDVAVSTACGAVNNMVVEPVPQCKAYIEFLRKHNIGCAS</sequence>
<dbReference type="EMBL" id="KV448176">
    <property type="protein sequence ID" value="OAX41613.1"/>
    <property type="molecule type" value="Genomic_DNA"/>
</dbReference>
<reference evidence="3 4" key="1">
    <citation type="submission" date="2016-06" db="EMBL/GenBank/DDBJ databases">
        <title>Comparative genomics of the ectomycorrhizal sister species Rhizopogon vinicolor and Rhizopogon vesiculosus (Basidiomycota: Boletales) reveals a divergence of the mating type B locus.</title>
        <authorList>
            <consortium name="DOE Joint Genome Institute"/>
            <person name="Mujic A.B."/>
            <person name="Kuo A."/>
            <person name="Tritt A."/>
            <person name="Lipzen A."/>
            <person name="Chen C."/>
            <person name="Johnson J."/>
            <person name="Sharma A."/>
            <person name="Barry K."/>
            <person name="Grigoriev I.V."/>
            <person name="Spatafora J.W."/>
        </authorList>
    </citation>
    <scope>NUCLEOTIDE SEQUENCE [LARGE SCALE GENOMIC DNA]</scope>
    <source>
        <strain evidence="3 4">AM-OR11-026</strain>
    </source>
</reference>
<feature type="region of interest" description="Disordered" evidence="1">
    <location>
        <begin position="1"/>
        <end position="28"/>
    </location>
</feature>
<dbReference type="AlphaFoldDB" id="A0A1B7N9S4"/>
<protein>
    <recommendedName>
        <fullName evidence="2">SMC hinge domain-containing protein</fullName>
    </recommendedName>
</protein>
<organism evidence="3 4">
    <name type="scientific">Rhizopogon vinicolor AM-OR11-026</name>
    <dbReference type="NCBI Taxonomy" id="1314800"/>
    <lineage>
        <taxon>Eukaryota</taxon>
        <taxon>Fungi</taxon>
        <taxon>Dikarya</taxon>
        <taxon>Basidiomycota</taxon>
        <taxon>Agaricomycotina</taxon>
        <taxon>Agaricomycetes</taxon>
        <taxon>Agaricomycetidae</taxon>
        <taxon>Boletales</taxon>
        <taxon>Suillineae</taxon>
        <taxon>Rhizopogonaceae</taxon>
        <taxon>Rhizopogon</taxon>
    </lineage>
</organism>
<dbReference type="InterPro" id="IPR010935">
    <property type="entry name" value="SMC_hinge"/>
</dbReference>
<name>A0A1B7N9S4_9AGAM</name>
<accession>A0A1B7N9S4</accession>
<evidence type="ECO:0000256" key="1">
    <source>
        <dbReference type="SAM" id="MobiDB-lite"/>
    </source>
</evidence>
<dbReference type="SUPFAM" id="SSF75553">
    <property type="entry name" value="Smc hinge domain"/>
    <property type="match status" value="1"/>
</dbReference>
<keyword evidence="4" id="KW-1185">Reference proteome</keyword>
<dbReference type="OrthoDB" id="3254239at2759"/>
<dbReference type="Gene3D" id="1.20.1060.20">
    <property type="match status" value="1"/>
</dbReference>
<dbReference type="InterPro" id="IPR036277">
    <property type="entry name" value="SMC_hinge_sf"/>
</dbReference>
<feature type="domain" description="SMC hinge" evidence="2">
    <location>
        <begin position="62"/>
        <end position="108"/>
    </location>
</feature>
<dbReference type="Proteomes" id="UP000092154">
    <property type="component" value="Unassembled WGS sequence"/>
</dbReference>
<dbReference type="Pfam" id="PF06470">
    <property type="entry name" value="SMC_hinge"/>
    <property type="match status" value="1"/>
</dbReference>
<dbReference type="GO" id="GO:0051276">
    <property type="term" value="P:chromosome organization"/>
    <property type="evidence" value="ECO:0007669"/>
    <property type="project" value="InterPro"/>
</dbReference>
<gene>
    <name evidence="3" type="ORF">K503DRAFT_780550</name>
</gene>
<evidence type="ECO:0000313" key="3">
    <source>
        <dbReference type="EMBL" id="OAX41613.1"/>
    </source>
</evidence>
<dbReference type="GO" id="GO:0005694">
    <property type="term" value="C:chromosome"/>
    <property type="evidence" value="ECO:0007669"/>
    <property type="project" value="InterPro"/>
</dbReference>
<dbReference type="STRING" id="1314800.A0A1B7N9S4"/>
<evidence type="ECO:0000313" key="4">
    <source>
        <dbReference type="Proteomes" id="UP000092154"/>
    </source>
</evidence>
<proteinExistence type="predicted"/>
<dbReference type="GO" id="GO:0005524">
    <property type="term" value="F:ATP binding"/>
    <property type="evidence" value="ECO:0007669"/>
    <property type="project" value="InterPro"/>
</dbReference>